<dbReference type="InterPro" id="IPR000620">
    <property type="entry name" value="EamA_dom"/>
</dbReference>
<feature type="transmembrane region" description="Helical" evidence="6">
    <location>
        <begin position="161"/>
        <end position="180"/>
    </location>
</feature>
<evidence type="ECO:0000256" key="4">
    <source>
        <dbReference type="ARBA" id="ARBA00022989"/>
    </source>
</evidence>
<protein>
    <submittedName>
        <fullName evidence="8">DMT transporter permease</fullName>
    </submittedName>
</protein>
<accession>A0A917YGU4</accession>
<feature type="transmembrane region" description="Helical" evidence="6">
    <location>
        <begin position="105"/>
        <end position="123"/>
    </location>
</feature>
<feature type="transmembrane region" description="Helical" evidence="6">
    <location>
        <begin position="222"/>
        <end position="239"/>
    </location>
</feature>
<comment type="similarity">
    <text evidence="2">Belongs to the drug/metabolite transporter (DMT) superfamily. 10 TMS drug/metabolite exporter (DME) (TC 2.A.7.3) family.</text>
</comment>
<dbReference type="EMBL" id="BMLP01000001">
    <property type="protein sequence ID" value="GGO24091.1"/>
    <property type="molecule type" value="Genomic_DNA"/>
</dbReference>
<dbReference type="GO" id="GO:0016020">
    <property type="term" value="C:membrane"/>
    <property type="evidence" value="ECO:0007669"/>
    <property type="project" value="UniProtKB-SubCell"/>
</dbReference>
<dbReference type="PANTHER" id="PTHR22911">
    <property type="entry name" value="ACYL-MALONYL CONDENSING ENZYME-RELATED"/>
    <property type="match status" value="1"/>
</dbReference>
<dbReference type="PROSITE" id="PS51318">
    <property type="entry name" value="TAT"/>
    <property type="match status" value="1"/>
</dbReference>
<comment type="caution">
    <text evidence="8">The sequence shown here is derived from an EMBL/GenBank/DDBJ whole genome shotgun (WGS) entry which is preliminary data.</text>
</comment>
<feature type="transmembrane region" description="Helical" evidence="6">
    <location>
        <begin position="48"/>
        <end position="69"/>
    </location>
</feature>
<dbReference type="Proteomes" id="UP000598196">
    <property type="component" value="Unassembled WGS sequence"/>
</dbReference>
<gene>
    <name evidence="8" type="ORF">GCM10010991_02080</name>
</gene>
<feature type="transmembrane region" description="Helical" evidence="6">
    <location>
        <begin position="272"/>
        <end position="289"/>
    </location>
</feature>
<sequence>MTTFPARPRVLQGAALLGAGLAVLNTLVSVSADALAKDLVASYAAPQLMAGAGLIAVTIGLLMSLAGSRDIVLRTGAPGRVALRSMLGAISTVGFFLAYRELPFAEMFPFIAILPIFAAVLSGPILKERIGLAVWIALAFGMTGMFFLFPEGIPGVTRGHMLGLGASLTGAASIVLSRGICRSHTHAFAQVFYAQMACAVLGLLLLPLVWKPMQTQDMGLLALYTLFLLATRWLMVMVVRLIPAHVALQIGNIQFVWMVLVGHFVFGEPTGANVWAGAGLVIASGLWLVQAQRRAQNSEGKRRSASAA</sequence>
<dbReference type="InterPro" id="IPR037185">
    <property type="entry name" value="EmrE-like"/>
</dbReference>
<reference evidence="8 9" key="1">
    <citation type="journal article" date="2014" name="Int. J. Syst. Evol. Microbiol.">
        <title>Complete genome sequence of Corynebacterium casei LMG S-19264T (=DSM 44701T), isolated from a smear-ripened cheese.</title>
        <authorList>
            <consortium name="US DOE Joint Genome Institute (JGI-PGF)"/>
            <person name="Walter F."/>
            <person name="Albersmeier A."/>
            <person name="Kalinowski J."/>
            <person name="Ruckert C."/>
        </authorList>
    </citation>
    <scope>NUCLEOTIDE SEQUENCE [LARGE SCALE GENOMIC DNA]</scope>
    <source>
        <strain evidence="8 9">CGMCC 1.7029</strain>
    </source>
</reference>
<keyword evidence="5 6" id="KW-0472">Membrane</keyword>
<feature type="transmembrane region" description="Helical" evidence="6">
    <location>
        <begin position="130"/>
        <end position="149"/>
    </location>
</feature>
<dbReference type="Gene3D" id="1.10.3730.20">
    <property type="match status" value="1"/>
</dbReference>
<keyword evidence="4 6" id="KW-1133">Transmembrane helix</keyword>
<evidence type="ECO:0000313" key="8">
    <source>
        <dbReference type="EMBL" id="GGO24091.1"/>
    </source>
</evidence>
<feature type="domain" description="EamA" evidence="7">
    <location>
        <begin position="158"/>
        <end position="286"/>
    </location>
</feature>
<dbReference type="OrthoDB" id="7818056at2"/>
<evidence type="ECO:0000259" key="7">
    <source>
        <dbReference type="Pfam" id="PF00892"/>
    </source>
</evidence>
<evidence type="ECO:0000256" key="5">
    <source>
        <dbReference type="ARBA" id="ARBA00023136"/>
    </source>
</evidence>
<dbReference type="InterPro" id="IPR006311">
    <property type="entry name" value="TAT_signal"/>
</dbReference>
<organism evidence="8 9">
    <name type="scientific">Gemmobacter aquaticus</name>
    <dbReference type="NCBI Taxonomy" id="490185"/>
    <lineage>
        <taxon>Bacteria</taxon>
        <taxon>Pseudomonadati</taxon>
        <taxon>Pseudomonadota</taxon>
        <taxon>Alphaproteobacteria</taxon>
        <taxon>Rhodobacterales</taxon>
        <taxon>Paracoccaceae</taxon>
        <taxon>Gemmobacter</taxon>
    </lineage>
</organism>
<feature type="transmembrane region" description="Helical" evidence="6">
    <location>
        <begin position="246"/>
        <end position="266"/>
    </location>
</feature>
<evidence type="ECO:0000313" key="9">
    <source>
        <dbReference type="Proteomes" id="UP000598196"/>
    </source>
</evidence>
<evidence type="ECO:0000256" key="1">
    <source>
        <dbReference type="ARBA" id="ARBA00004141"/>
    </source>
</evidence>
<feature type="transmembrane region" description="Helical" evidence="6">
    <location>
        <begin position="81"/>
        <end position="99"/>
    </location>
</feature>
<dbReference type="PANTHER" id="PTHR22911:SF6">
    <property type="entry name" value="SOLUTE CARRIER FAMILY 35 MEMBER G1"/>
    <property type="match status" value="1"/>
</dbReference>
<keyword evidence="3 6" id="KW-0812">Transmembrane</keyword>
<evidence type="ECO:0000256" key="6">
    <source>
        <dbReference type="SAM" id="Phobius"/>
    </source>
</evidence>
<keyword evidence="9" id="KW-1185">Reference proteome</keyword>
<evidence type="ECO:0000256" key="2">
    <source>
        <dbReference type="ARBA" id="ARBA00009853"/>
    </source>
</evidence>
<dbReference type="SUPFAM" id="SSF103481">
    <property type="entry name" value="Multidrug resistance efflux transporter EmrE"/>
    <property type="match status" value="2"/>
</dbReference>
<dbReference type="AlphaFoldDB" id="A0A917YGU4"/>
<evidence type="ECO:0000256" key="3">
    <source>
        <dbReference type="ARBA" id="ARBA00022692"/>
    </source>
</evidence>
<feature type="transmembrane region" description="Helical" evidence="6">
    <location>
        <begin position="192"/>
        <end position="210"/>
    </location>
</feature>
<dbReference type="Pfam" id="PF00892">
    <property type="entry name" value="EamA"/>
    <property type="match status" value="1"/>
</dbReference>
<comment type="subcellular location">
    <subcellularLocation>
        <location evidence="1">Membrane</location>
        <topology evidence="1">Multi-pass membrane protein</topology>
    </subcellularLocation>
</comment>
<dbReference type="RefSeq" id="WP_146285983.1">
    <property type="nucleotide sequence ID" value="NZ_BMLP01000001.1"/>
</dbReference>
<name>A0A917YGU4_9RHOB</name>
<proteinExistence type="inferred from homology"/>